<dbReference type="InterPro" id="IPR050321">
    <property type="entry name" value="Glycosyltr_2/OpgH_subfam"/>
</dbReference>
<gene>
    <name evidence="8" type="ORF">A2872_04580</name>
</gene>
<evidence type="ECO:0000256" key="1">
    <source>
        <dbReference type="ARBA" id="ARBA00004141"/>
    </source>
</evidence>
<dbReference type="STRING" id="1798377.A2872_04580"/>
<dbReference type="InterPro" id="IPR029044">
    <property type="entry name" value="Nucleotide-diphossugar_trans"/>
</dbReference>
<feature type="transmembrane region" description="Helical" evidence="7">
    <location>
        <begin position="356"/>
        <end position="376"/>
    </location>
</feature>
<comment type="subcellular location">
    <subcellularLocation>
        <location evidence="1">Membrane</location>
        <topology evidence="1">Multi-pass membrane protein</topology>
    </subcellularLocation>
</comment>
<dbReference type="Gene3D" id="3.90.550.10">
    <property type="entry name" value="Spore Coat Polysaccharide Biosynthesis Protein SpsA, Chain A"/>
    <property type="match status" value="1"/>
</dbReference>
<feature type="transmembrane region" description="Helical" evidence="7">
    <location>
        <begin position="6"/>
        <end position="25"/>
    </location>
</feature>
<evidence type="ECO:0000313" key="8">
    <source>
        <dbReference type="EMBL" id="OGG05664.1"/>
    </source>
</evidence>
<keyword evidence="2" id="KW-0328">Glycosyltransferase</keyword>
<keyword evidence="5 7" id="KW-1133">Transmembrane helix</keyword>
<proteinExistence type="predicted"/>
<sequence>MIDLILVFISSIIFVRGLTTLIFLFQSLKWLSQKSKTGIISKNSFSNKVYLVIPVLREQDRIIETLDYIRKNVLKRNMEILVVTTQKEFEKKFTGPSTYELVKKYIKNNNLSKLIKLIDYPDKNSCMAHQLNYALKQIDKDVFVSFYNADSRPDPETFDEFYQAKEKSPKAEVFQQSAIFTKNFANLNLFLKASAILQSRWTLTHELPRLFRQSGDSPSFLKTFANAHCVGHGLIIKAGLLKSLGGFSENCVTEDLFLGFLIRSSGANIYPLPKLELADNPKTIKSLWFQKYVWFWGPMKYLHYLIYVIKNRRTVKIKNNLAPVAFAVQGLISAVAWLVSGPLVTIALISPLITRNYYIAVFAMVSVFLYGPLQYFLTVRSRMINLNILDALIISLSGIPAIVFHSLPPYHSICAELTNKFFGTKICKPKTDD</sequence>
<dbReference type="PANTHER" id="PTHR43867">
    <property type="entry name" value="CELLULOSE SYNTHASE CATALYTIC SUBUNIT A [UDP-FORMING]"/>
    <property type="match status" value="1"/>
</dbReference>
<evidence type="ECO:0000256" key="5">
    <source>
        <dbReference type="ARBA" id="ARBA00022989"/>
    </source>
</evidence>
<name>A0A1F5Z012_9BACT</name>
<dbReference type="Proteomes" id="UP000178681">
    <property type="component" value="Unassembled WGS sequence"/>
</dbReference>
<feature type="transmembrane region" description="Helical" evidence="7">
    <location>
        <begin position="321"/>
        <end position="350"/>
    </location>
</feature>
<protein>
    <recommendedName>
        <fullName evidence="10">Glycosyltransferase 2-like domain-containing protein</fullName>
    </recommendedName>
</protein>
<accession>A0A1F5Z012</accession>
<keyword evidence="6 7" id="KW-0472">Membrane</keyword>
<evidence type="ECO:0000256" key="4">
    <source>
        <dbReference type="ARBA" id="ARBA00022692"/>
    </source>
</evidence>
<feature type="transmembrane region" description="Helical" evidence="7">
    <location>
        <begin position="388"/>
        <end position="407"/>
    </location>
</feature>
<dbReference type="PANTHER" id="PTHR43867:SF2">
    <property type="entry name" value="CELLULOSE SYNTHASE CATALYTIC SUBUNIT A [UDP-FORMING]"/>
    <property type="match status" value="1"/>
</dbReference>
<dbReference type="EMBL" id="MFJG01000031">
    <property type="protein sequence ID" value="OGG05664.1"/>
    <property type="molecule type" value="Genomic_DNA"/>
</dbReference>
<evidence type="ECO:0000256" key="7">
    <source>
        <dbReference type="SAM" id="Phobius"/>
    </source>
</evidence>
<evidence type="ECO:0000256" key="3">
    <source>
        <dbReference type="ARBA" id="ARBA00022679"/>
    </source>
</evidence>
<dbReference type="Pfam" id="PF13641">
    <property type="entry name" value="Glyco_tranf_2_3"/>
    <property type="match status" value="1"/>
</dbReference>
<organism evidence="8 9">
    <name type="scientific">Candidatus Gottesmanbacteria bacterium RIFCSPHIGHO2_01_FULL_42_12</name>
    <dbReference type="NCBI Taxonomy" id="1798377"/>
    <lineage>
        <taxon>Bacteria</taxon>
        <taxon>Candidatus Gottesmaniibacteriota</taxon>
    </lineage>
</organism>
<dbReference type="GO" id="GO:0016020">
    <property type="term" value="C:membrane"/>
    <property type="evidence" value="ECO:0007669"/>
    <property type="project" value="UniProtKB-SubCell"/>
</dbReference>
<keyword evidence="3" id="KW-0808">Transferase</keyword>
<comment type="caution">
    <text evidence="8">The sequence shown here is derived from an EMBL/GenBank/DDBJ whole genome shotgun (WGS) entry which is preliminary data.</text>
</comment>
<evidence type="ECO:0000256" key="6">
    <source>
        <dbReference type="ARBA" id="ARBA00023136"/>
    </source>
</evidence>
<dbReference type="GO" id="GO:0016757">
    <property type="term" value="F:glycosyltransferase activity"/>
    <property type="evidence" value="ECO:0007669"/>
    <property type="project" value="UniProtKB-KW"/>
</dbReference>
<evidence type="ECO:0000313" key="9">
    <source>
        <dbReference type="Proteomes" id="UP000178681"/>
    </source>
</evidence>
<dbReference type="AlphaFoldDB" id="A0A1F5Z012"/>
<reference evidence="8 9" key="1">
    <citation type="journal article" date="2016" name="Nat. Commun.">
        <title>Thousands of microbial genomes shed light on interconnected biogeochemical processes in an aquifer system.</title>
        <authorList>
            <person name="Anantharaman K."/>
            <person name="Brown C.T."/>
            <person name="Hug L.A."/>
            <person name="Sharon I."/>
            <person name="Castelle C.J."/>
            <person name="Probst A.J."/>
            <person name="Thomas B.C."/>
            <person name="Singh A."/>
            <person name="Wilkins M.J."/>
            <person name="Karaoz U."/>
            <person name="Brodie E.L."/>
            <person name="Williams K.H."/>
            <person name="Hubbard S.S."/>
            <person name="Banfield J.F."/>
        </authorList>
    </citation>
    <scope>NUCLEOTIDE SEQUENCE [LARGE SCALE GENOMIC DNA]</scope>
</reference>
<keyword evidence="4 7" id="KW-0812">Transmembrane</keyword>
<evidence type="ECO:0008006" key="10">
    <source>
        <dbReference type="Google" id="ProtNLM"/>
    </source>
</evidence>
<dbReference type="SUPFAM" id="SSF53448">
    <property type="entry name" value="Nucleotide-diphospho-sugar transferases"/>
    <property type="match status" value="1"/>
</dbReference>
<evidence type="ECO:0000256" key="2">
    <source>
        <dbReference type="ARBA" id="ARBA00022676"/>
    </source>
</evidence>